<keyword evidence="5" id="KW-0496">Mitochondrion</keyword>
<evidence type="ECO:0000256" key="4">
    <source>
        <dbReference type="ARBA" id="ARBA00022980"/>
    </source>
</evidence>
<reference evidence="7" key="1">
    <citation type="submission" date="2020-05" db="EMBL/GenBank/DDBJ databases">
        <title>Phylogenomic resolution of chytrid fungi.</title>
        <authorList>
            <person name="Stajich J.E."/>
            <person name="Amses K."/>
            <person name="Simmons R."/>
            <person name="Seto K."/>
            <person name="Myers J."/>
            <person name="Bonds A."/>
            <person name="Quandt C.A."/>
            <person name="Barry K."/>
            <person name="Liu P."/>
            <person name="Grigoriev I."/>
            <person name="Longcore J.E."/>
            <person name="James T.Y."/>
        </authorList>
    </citation>
    <scope>NUCLEOTIDE SEQUENCE</scope>
    <source>
        <strain evidence="7">JEL0513</strain>
    </source>
</reference>
<dbReference type="EMBL" id="JADGJH010001626">
    <property type="protein sequence ID" value="KAJ3111483.1"/>
    <property type="molecule type" value="Genomic_DNA"/>
</dbReference>
<keyword evidence="3" id="KW-0809">Transit peptide</keyword>
<dbReference type="PANTHER" id="PTHR21338:SF0">
    <property type="entry name" value="LARGE RIBOSOMAL SUBUNIT PROTEIN ML41"/>
    <property type="match status" value="1"/>
</dbReference>
<dbReference type="Proteomes" id="UP001211907">
    <property type="component" value="Unassembled WGS sequence"/>
</dbReference>
<organism evidence="7 8">
    <name type="scientific">Physocladia obscura</name>
    <dbReference type="NCBI Taxonomy" id="109957"/>
    <lineage>
        <taxon>Eukaryota</taxon>
        <taxon>Fungi</taxon>
        <taxon>Fungi incertae sedis</taxon>
        <taxon>Chytridiomycota</taxon>
        <taxon>Chytridiomycota incertae sedis</taxon>
        <taxon>Chytridiomycetes</taxon>
        <taxon>Chytridiales</taxon>
        <taxon>Chytriomycetaceae</taxon>
        <taxon>Physocladia</taxon>
    </lineage>
</organism>
<evidence type="ECO:0000256" key="2">
    <source>
        <dbReference type="ARBA" id="ARBA00010152"/>
    </source>
</evidence>
<keyword evidence="6" id="KW-0687">Ribonucleoprotein</keyword>
<proteinExistence type="inferred from homology"/>
<evidence type="ECO:0000313" key="8">
    <source>
        <dbReference type="Proteomes" id="UP001211907"/>
    </source>
</evidence>
<dbReference type="Pfam" id="PF09809">
    <property type="entry name" value="MRP-L27"/>
    <property type="match status" value="1"/>
</dbReference>
<evidence type="ECO:0000256" key="6">
    <source>
        <dbReference type="ARBA" id="ARBA00023274"/>
    </source>
</evidence>
<accession>A0AAD5XAX4</accession>
<gene>
    <name evidence="7" type="ORF">HK100_002668</name>
</gene>
<dbReference type="PANTHER" id="PTHR21338">
    <property type="entry name" value="MITOCHONDRIAL RIBOSOMAL PROTEIN L41"/>
    <property type="match status" value="1"/>
</dbReference>
<dbReference type="GO" id="GO:0003735">
    <property type="term" value="F:structural constituent of ribosome"/>
    <property type="evidence" value="ECO:0007669"/>
    <property type="project" value="InterPro"/>
</dbReference>
<dbReference type="InterPro" id="IPR019189">
    <property type="entry name" value="Ribosomal_mL41"/>
</dbReference>
<sequence>MPARTLTSKLGNKNFYKGKGSGAMGRWTQRGNYLLEPFRFRQYIIPDLAECKLTPFINPNISKSKAHGSHSVLDYFTNENLPADLPTSLVKNMQRAANQA</sequence>
<name>A0AAD5XAX4_9FUNG</name>
<dbReference type="AlphaFoldDB" id="A0AAD5XAX4"/>
<feature type="non-terminal residue" evidence="7">
    <location>
        <position position="100"/>
    </location>
</feature>
<comment type="caution">
    <text evidence="7">The sequence shown here is derived from an EMBL/GenBank/DDBJ whole genome shotgun (WGS) entry which is preliminary data.</text>
</comment>
<dbReference type="GO" id="GO:0006412">
    <property type="term" value="P:translation"/>
    <property type="evidence" value="ECO:0007669"/>
    <property type="project" value="TreeGrafter"/>
</dbReference>
<keyword evidence="4" id="KW-0689">Ribosomal protein</keyword>
<evidence type="ECO:0000313" key="7">
    <source>
        <dbReference type="EMBL" id="KAJ3111483.1"/>
    </source>
</evidence>
<evidence type="ECO:0000256" key="5">
    <source>
        <dbReference type="ARBA" id="ARBA00023128"/>
    </source>
</evidence>
<keyword evidence="8" id="KW-1185">Reference proteome</keyword>
<evidence type="ECO:0000256" key="1">
    <source>
        <dbReference type="ARBA" id="ARBA00004173"/>
    </source>
</evidence>
<comment type="similarity">
    <text evidence="2">Belongs to the mitochondrion-specific ribosomal protein mL41 family.</text>
</comment>
<evidence type="ECO:0000256" key="3">
    <source>
        <dbReference type="ARBA" id="ARBA00022946"/>
    </source>
</evidence>
<comment type="subcellular location">
    <subcellularLocation>
        <location evidence="1">Mitochondrion</location>
    </subcellularLocation>
</comment>
<protein>
    <submittedName>
        <fullName evidence="7">Uncharacterized protein</fullName>
    </submittedName>
</protein>
<dbReference type="GO" id="GO:0005762">
    <property type="term" value="C:mitochondrial large ribosomal subunit"/>
    <property type="evidence" value="ECO:0007669"/>
    <property type="project" value="InterPro"/>
</dbReference>